<dbReference type="InterPro" id="IPR036397">
    <property type="entry name" value="RNaseH_sf"/>
</dbReference>
<dbReference type="SUPFAM" id="SSF52113">
    <property type="entry name" value="BRCT domain"/>
    <property type="match status" value="1"/>
</dbReference>
<dbReference type="PROSITE" id="PS50172">
    <property type="entry name" value="BRCT"/>
    <property type="match status" value="1"/>
</dbReference>
<proteinExistence type="predicted"/>
<dbReference type="NCBIfam" id="NF004844">
    <property type="entry name" value="PRK06195.1"/>
    <property type="match status" value="1"/>
</dbReference>
<evidence type="ECO:0000313" key="3">
    <source>
        <dbReference type="Proteomes" id="UP001198983"/>
    </source>
</evidence>
<organism evidence="2 3">
    <name type="scientific">Terrisporobacter hibernicus</name>
    <dbReference type="NCBI Taxonomy" id="2813371"/>
    <lineage>
        <taxon>Bacteria</taxon>
        <taxon>Bacillati</taxon>
        <taxon>Bacillota</taxon>
        <taxon>Clostridia</taxon>
        <taxon>Peptostreptococcales</taxon>
        <taxon>Peptostreptococcaceae</taxon>
        <taxon>Terrisporobacter</taxon>
    </lineage>
</organism>
<dbReference type="SMART" id="SM00479">
    <property type="entry name" value="EXOIII"/>
    <property type="match status" value="1"/>
</dbReference>
<dbReference type="Pfam" id="PF00929">
    <property type="entry name" value="RNase_T"/>
    <property type="match status" value="1"/>
</dbReference>
<evidence type="ECO:0000259" key="1">
    <source>
        <dbReference type="PROSITE" id="PS50172"/>
    </source>
</evidence>
<dbReference type="RefSeq" id="WP_228416615.1">
    <property type="nucleotide sequence ID" value="NZ_CP081135.1"/>
</dbReference>
<dbReference type="EMBL" id="CP081135">
    <property type="protein sequence ID" value="UEL48504.1"/>
    <property type="molecule type" value="Genomic_DNA"/>
</dbReference>
<dbReference type="Proteomes" id="UP001198983">
    <property type="component" value="Chromosome"/>
</dbReference>
<dbReference type="Gene3D" id="3.40.50.10190">
    <property type="entry name" value="BRCT domain"/>
    <property type="match status" value="1"/>
</dbReference>
<protein>
    <submittedName>
        <fullName evidence="2">3'-5' exoribonuclease</fullName>
    </submittedName>
</protein>
<dbReference type="InterPro" id="IPR013520">
    <property type="entry name" value="Ribonucl_H"/>
</dbReference>
<dbReference type="PANTHER" id="PTHR30231:SF42">
    <property type="entry name" value="EXONUCLEASE"/>
    <property type="match status" value="1"/>
</dbReference>
<dbReference type="GO" id="GO:0005829">
    <property type="term" value="C:cytosol"/>
    <property type="evidence" value="ECO:0007669"/>
    <property type="project" value="TreeGrafter"/>
</dbReference>
<accession>A0AAX2ZGP6</accession>
<reference evidence="2 3" key="1">
    <citation type="journal article" date="2023" name="Int. J. Syst. Evol. Microbiol.">
        <title>Terrisporobacter hibernicus sp. nov., isolated from bovine faeces in Northern Ireland.</title>
        <authorList>
            <person name="Mitchell M."/>
            <person name="Nguyen S.V."/>
            <person name="Connor M."/>
            <person name="Fairley D.J."/>
            <person name="Donoghue O."/>
            <person name="Marshall H."/>
            <person name="Koolman L."/>
            <person name="McMullan G."/>
            <person name="Schaffer K.E."/>
            <person name="McGrath J.W."/>
            <person name="Fanning S."/>
        </authorList>
    </citation>
    <scope>NUCLEOTIDE SEQUENCE [LARGE SCALE GENOMIC DNA]</scope>
    <source>
        <strain evidence="2 3">MCA3</strain>
    </source>
</reference>
<dbReference type="SUPFAM" id="SSF53098">
    <property type="entry name" value="Ribonuclease H-like"/>
    <property type="match status" value="1"/>
</dbReference>
<sequence length="307" mass="35111">MNFVAIDFETANEKRASACSLGITVVKDNKIIEEKYWLIRPKTIRFEPRNIIIHGIREEDVIDEKEFDKLWPEIKTYLEDNLVIAHNASFDFSVLRNTLDIYNLEYPNLDYACTLVASKLFYSYLNNHKLNTVNRHLCYKFNHHHASADATAAANILINISKELNLNNIDDIANIVGFKLGSIGDNTYAPCKKIREGVVSNRCEDNEYVNNILSSETDYFKNKIVVFTGELNSMSRAEATKVINDLGGITRNSVTKKTNILITNVRNIEDLSQNQMSNKLRTAVNYINQGQDLIIINEEKLEKILNI</sequence>
<dbReference type="InterPro" id="IPR036420">
    <property type="entry name" value="BRCT_dom_sf"/>
</dbReference>
<feature type="domain" description="BRCT" evidence="1">
    <location>
        <begin position="215"/>
        <end position="307"/>
    </location>
</feature>
<dbReference type="PANTHER" id="PTHR30231">
    <property type="entry name" value="DNA POLYMERASE III SUBUNIT EPSILON"/>
    <property type="match status" value="1"/>
</dbReference>
<dbReference type="Pfam" id="PF00533">
    <property type="entry name" value="BRCT"/>
    <property type="match status" value="1"/>
</dbReference>
<dbReference type="CDD" id="cd06130">
    <property type="entry name" value="DNA_pol_III_epsilon_like"/>
    <property type="match status" value="1"/>
</dbReference>
<dbReference type="InterPro" id="IPR001357">
    <property type="entry name" value="BRCT_dom"/>
</dbReference>
<gene>
    <name evidence="2" type="ORF">JW646_03365</name>
</gene>
<dbReference type="KEGG" id="tem:JW646_03365"/>
<name>A0AAX2ZGP6_9FIRM</name>
<dbReference type="GO" id="GO:0003676">
    <property type="term" value="F:nucleic acid binding"/>
    <property type="evidence" value="ECO:0007669"/>
    <property type="project" value="InterPro"/>
</dbReference>
<keyword evidence="3" id="KW-1185">Reference proteome</keyword>
<evidence type="ECO:0000313" key="2">
    <source>
        <dbReference type="EMBL" id="UEL48504.1"/>
    </source>
</evidence>
<dbReference type="CDD" id="cd17748">
    <property type="entry name" value="BRCT_DNA_ligase_like"/>
    <property type="match status" value="1"/>
</dbReference>
<dbReference type="GO" id="GO:0008408">
    <property type="term" value="F:3'-5' exonuclease activity"/>
    <property type="evidence" value="ECO:0007669"/>
    <property type="project" value="TreeGrafter"/>
</dbReference>
<dbReference type="AlphaFoldDB" id="A0AAX2ZGP6"/>
<dbReference type="InterPro" id="IPR012337">
    <property type="entry name" value="RNaseH-like_sf"/>
</dbReference>
<dbReference type="Gene3D" id="3.30.420.10">
    <property type="entry name" value="Ribonuclease H-like superfamily/Ribonuclease H"/>
    <property type="match status" value="1"/>
</dbReference>